<keyword evidence="4 11" id="KW-1133">Transmembrane helix</keyword>
<evidence type="ECO:0000256" key="1">
    <source>
        <dbReference type="ARBA" id="ARBA00004141"/>
    </source>
</evidence>
<keyword evidence="5" id="KW-0406">Ion transport</keyword>
<feature type="transmembrane region" description="Helical" evidence="11">
    <location>
        <begin position="218"/>
        <end position="239"/>
    </location>
</feature>
<sequence length="554" mass="57697">MTANASRLLLAAILTGILVGLTVAGFEWLTTELVLHALLERPTWQLALAPGVGLVTCALLLRWVAGGAGPSTSDEYVREFHARSPRLPIRQMPGKLLAGVATIGSGGALGLEGPSVYAGSTLGLEVSARLRRWLALDDARLLLSAGAAAGIAAVFQTPATGVIFALESPYKDDVARRALLPALLASAASYITFVVVLQPEDALPVLGLRPGPIEATELIGAAILGVLAGLFGRGTAWMVTVTKEIVGRVRLRYRIVVAATVLAALVVVSEALFEAPLSLGPGIQAIEWVTDPERSLTLIAALFVVRILATLSTLGGSGSGGLFIPLVVQGVILGRFVGGLLPGTEASSSLWPTLGLAAFLGAGYRAPIAAVMFVAESTSGDSYVVPALIAAAVSQLVAGSTTVASGQRSARIGHLEGRLQLPIVAVMSTDELTVPPDAALSEFMDLHVLGRRRRTVAVVDGDTYLGTCSLADVATVERERWEITSVAEVMRTDAPTGRPGWTLKEAVAAMERNDLDVLAVTDESGTFVGIVDADEVVRLDQILDETDPSSQGTE</sequence>
<keyword evidence="10" id="KW-0129">CBS domain</keyword>
<dbReference type="PANTHER" id="PTHR43427">
    <property type="entry name" value="CHLORIDE CHANNEL PROTEIN CLC-E"/>
    <property type="match status" value="1"/>
</dbReference>
<feature type="transmembrane region" description="Helical" evidence="11">
    <location>
        <begin position="178"/>
        <end position="198"/>
    </location>
</feature>
<evidence type="ECO:0000313" key="13">
    <source>
        <dbReference type="EMBL" id="QGG95331.1"/>
    </source>
</evidence>
<evidence type="ECO:0000313" key="14">
    <source>
        <dbReference type="Proteomes" id="UP000334019"/>
    </source>
</evidence>
<evidence type="ECO:0000256" key="9">
    <source>
        <dbReference type="ARBA" id="ARBA00023303"/>
    </source>
</evidence>
<evidence type="ECO:0000259" key="12">
    <source>
        <dbReference type="PROSITE" id="PS51371"/>
    </source>
</evidence>
<evidence type="ECO:0000256" key="4">
    <source>
        <dbReference type="ARBA" id="ARBA00022989"/>
    </source>
</evidence>
<dbReference type="Pfam" id="PF00654">
    <property type="entry name" value="Voltage_CLC"/>
    <property type="match status" value="1"/>
</dbReference>
<feature type="transmembrane region" description="Helical" evidence="11">
    <location>
        <begin position="296"/>
        <end position="315"/>
    </location>
</feature>
<dbReference type="Pfam" id="PF00571">
    <property type="entry name" value="CBS"/>
    <property type="match status" value="2"/>
</dbReference>
<keyword evidence="2" id="KW-0813">Transport</keyword>
<name>A0A5Q2RL83_9ACTN</name>
<dbReference type="InterPro" id="IPR001807">
    <property type="entry name" value="ClC"/>
</dbReference>
<feature type="transmembrane region" description="Helical" evidence="11">
    <location>
        <begin position="353"/>
        <end position="375"/>
    </location>
</feature>
<dbReference type="InterPro" id="IPR046342">
    <property type="entry name" value="CBS_dom_sf"/>
</dbReference>
<dbReference type="EMBL" id="CP045851">
    <property type="protein sequence ID" value="QGG95331.1"/>
    <property type="molecule type" value="Genomic_DNA"/>
</dbReference>
<dbReference type="PROSITE" id="PS51371">
    <property type="entry name" value="CBS"/>
    <property type="match status" value="1"/>
</dbReference>
<dbReference type="SUPFAM" id="SSF54631">
    <property type="entry name" value="CBS-domain pair"/>
    <property type="match status" value="1"/>
</dbReference>
<evidence type="ECO:0000256" key="10">
    <source>
        <dbReference type="PROSITE-ProRule" id="PRU00703"/>
    </source>
</evidence>
<evidence type="ECO:0000256" key="2">
    <source>
        <dbReference type="ARBA" id="ARBA00022448"/>
    </source>
</evidence>
<evidence type="ECO:0000256" key="5">
    <source>
        <dbReference type="ARBA" id="ARBA00023065"/>
    </source>
</evidence>
<proteinExistence type="predicted"/>
<evidence type="ECO:0000256" key="3">
    <source>
        <dbReference type="ARBA" id="ARBA00022692"/>
    </source>
</evidence>
<evidence type="ECO:0000256" key="7">
    <source>
        <dbReference type="ARBA" id="ARBA00023173"/>
    </source>
</evidence>
<feature type="transmembrane region" description="Helical" evidence="11">
    <location>
        <begin position="251"/>
        <end position="273"/>
    </location>
</feature>
<dbReference type="RefSeq" id="WP_153759439.1">
    <property type="nucleotide sequence ID" value="NZ_CP045851.1"/>
</dbReference>
<feature type="transmembrane region" description="Helical" evidence="11">
    <location>
        <begin position="96"/>
        <end position="119"/>
    </location>
</feature>
<feature type="transmembrane region" description="Helical" evidence="11">
    <location>
        <begin position="139"/>
        <end position="166"/>
    </location>
</feature>
<keyword evidence="7" id="KW-0869">Chloride channel</keyword>
<comment type="subcellular location">
    <subcellularLocation>
        <location evidence="1">Membrane</location>
        <topology evidence="1">Multi-pass membrane protein</topology>
    </subcellularLocation>
</comment>
<accession>A0A5Q2RL83</accession>
<keyword evidence="9" id="KW-0407">Ion channel</keyword>
<gene>
    <name evidence="13" type="ORF">GH723_09600</name>
</gene>
<evidence type="ECO:0000256" key="8">
    <source>
        <dbReference type="ARBA" id="ARBA00023214"/>
    </source>
</evidence>
<evidence type="ECO:0000256" key="11">
    <source>
        <dbReference type="SAM" id="Phobius"/>
    </source>
</evidence>
<dbReference type="GO" id="GO:0034707">
    <property type="term" value="C:chloride channel complex"/>
    <property type="evidence" value="ECO:0007669"/>
    <property type="project" value="UniProtKB-KW"/>
</dbReference>
<keyword evidence="14" id="KW-1185">Reference proteome</keyword>
<dbReference type="CDD" id="cd00400">
    <property type="entry name" value="Voltage_gated_ClC"/>
    <property type="match status" value="1"/>
</dbReference>
<keyword evidence="8" id="KW-0868">Chloride</keyword>
<keyword evidence="3 11" id="KW-0812">Transmembrane</keyword>
<feature type="transmembrane region" description="Helical" evidence="11">
    <location>
        <begin position="48"/>
        <end position="65"/>
    </location>
</feature>
<protein>
    <submittedName>
        <fullName evidence="13">CBS domain-containing protein</fullName>
    </submittedName>
</protein>
<dbReference type="InterPro" id="IPR014743">
    <property type="entry name" value="Cl-channel_core"/>
</dbReference>
<dbReference type="PANTHER" id="PTHR43427:SF6">
    <property type="entry name" value="CHLORIDE CHANNEL PROTEIN CLC-E"/>
    <property type="match status" value="1"/>
</dbReference>
<keyword evidence="6 11" id="KW-0472">Membrane</keyword>
<dbReference type="AlphaFoldDB" id="A0A5Q2RL83"/>
<evidence type="ECO:0000256" key="6">
    <source>
        <dbReference type="ARBA" id="ARBA00023136"/>
    </source>
</evidence>
<dbReference type="GO" id="GO:0005254">
    <property type="term" value="F:chloride channel activity"/>
    <property type="evidence" value="ECO:0007669"/>
    <property type="project" value="UniProtKB-KW"/>
</dbReference>
<dbReference type="InterPro" id="IPR050368">
    <property type="entry name" value="ClC-type_chloride_channel"/>
</dbReference>
<dbReference type="InterPro" id="IPR000644">
    <property type="entry name" value="CBS_dom"/>
</dbReference>
<dbReference type="Proteomes" id="UP000334019">
    <property type="component" value="Chromosome"/>
</dbReference>
<dbReference type="Gene3D" id="3.10.580.10">
    <property type="entry name" value="CBS-domain"/>
    <property type="match status" value="1"/>
</dbReference>
<dbReference type="PRINTS" id="PR00762">
    <property type="entry name" value="CLCHANNEL"/>
</dbReference>
<reference evidence="13 14" key="1">
    <citation type="submission" date="2019-11" db="EMBL/GenBank/DDBJ databases">
        <authorList>
            <person name="He Y."/>
        </authorList>
    </citation>
    <scope>NUCLEOTIDE SEQUENCE [LARGE SCALE GENOMIC DNA]</scope>
    <source>
        <strain evidence="13 14">SCSIO 58843</strain>
    </source>
</reference>
<feature type="domain" description="CBS" evidence="12">
    <location>
        <begin position="490"/>
        <end position="549"/>
    </location>
</feature>
<dbReference type="Gene3D" id="1.10.3080.10">
    <property type="entry name" value="Clc chloride channel"/>
    <property type="match status" value="1"/>
</dbReference>
<dbReference type="KEGG" id="atq:GH723_09600"/>
<organism evidence="13 14">
    <name type="scientific">Actinomarinicola tropica</name>
    <dbReference type="NCBI Taxonomy" id="2789776"/>
    <lineage>
        <taxon>Bacteria</taxon>
        <taxon>Bacillati</taxon>
        <taxon>Actinomycetota</taxon>
        <taxon>Acidimicrobiia</taxon>
        <taxon>Acidimicrobiales</taxon>
        <taxon>Iamiaceae</taxon>
        <taxon>Actinomarinicola</taxon>
    </lineage>
</organism>
<dbReference type="SUPFAM" id="SSF81340">
    <property type="entry name" value="Clc chloride channel"/>
    <property type="match status" value="1"/>
</dbReference>
<feature type="transmembrane region" description="Helical" evidence="11">
    <location>
        <begin position="322"/>
        <end position="341"/>
    </location>
</feature>